<dbReference type="EMBL" id="JH109152">
    <property type="protein sequence ID" value="EGW22072.1"/>
    <property type="molecule type" value="Genomic_DNA"/>
</dbReference>
<dbReference type="HOGENOM" id="CLU_1650179_0_0_6"/>
<evidence type="ECO:0000256" key="1">
    <source>
        <dbReference type="SAM" id="SignalP"/>
    </source>
</evidence>
<sequence length="160" mass="17984" precursor="true">MFQTKHRNVLTNSFCLVVVSFFMFTSNSNANQQPQICSEIHKLLILRQQGRAPDDFFVESLEHGGGGDIYPKLDIDGDGIDDSIVRSCGAGIDGLCFLFVKLSSGKEFELEEEKFFLARVKSNIYVVLGESLSQPEMAKLGKRRAYQITNQTIKLICPHF</sequence>
<dbReference type="AlphaFoldDB" id="G3IQI6"/>
<keyword evidence="3" id="KW-1185">Reference proteome</keyword>
<keyword evidence="1" id="KW-0732">Signal</keyword>
<gene>
    <name evidence="2" type="ORF">Mettu_0870</name>
</gene>
<proteinExistence type="predicted"/>
<reference evidence="2 3" key="1">
    <citation type="submission" date="2011-06" db="EMBL/GenBank/DDBJ databases">
        <title>Genomic sequence of Methylobacter tundripaludum SV96.</title>
        <authorList>
            <consortium name="US DOE Joint Genome Institute"/>
            <person name="Lucas S."/>
            <person name="Han J."/>
            <person name="Lapidus A."/>
            <person name="Cheng J.-F."/>
            <person name="Goodwin L."/>
            <person name="Pitluck S."/>
            <person name="Held B."/>
            <person name="Detter J.C."/>
            <person name="Han C."/>
            <person name="Tapia R."/>
            <person name="Land M."/>
            <person name="Hauser L."/>
            <person name="Kyrpides N."/>
            <person name="Ivanova N."/>
            <person name="Ovchinnikova G."/>
            <person name="Pagani I."/>
            <person name="Klotz M.G."/>
            <person name="Dispirito A.A."/>
            <person name="Murrell J.C."/>
            <person name="Dunfield P."/>
            <person name="Kalyuzhnaya M.G."/>
            <person name="Svenning M."/>
            <person name="Trotsenko Y.A."/>
            <person name="Stein L.Y."/>
            <person name="Woyke T."/>
        </authorList>
    </citation>
    <scope>NUCLEOTIDE SEQUENCE [LARGE SCALE GENOMIC DNA]</scope>
    <source>
        <strain evidence="3">ATCC BAA-1195 / DSM 17260 / SV96</strain>
    </source>
</reference>
<protein>
    <recommendedName>
        <fullName evidence="4">FG-GAP repeat protein</fullName>
    </recommendedName>
</protein>
<organism evidence="2 3">
    <name type="scientific">Methylobacter tundripaludum (strain ATCC BAA-1195 / DSM 17260 / SV96)</name>
    <dbReference type="NCBI Taxonomy" id="697282"/>
    <lineage>
        <taxon>Bacteria</taxon>
        <taxon>Pseudomonadati</taxon>
        <taxon>Pseudomonadota</taxon>
        <taxon>Gammaproteobacteria</taxon>
        <taxon>Methylococcales</taxon>
        <taxon>Methylococcaceae</taxon>
        <taxon>Methylobacter</taxon>
    </lineage>
</organism>
<evidence type="ECO:0008006" key="4">
    <source>
        <dbReference type="Google" id="ProtNLM"/>
    </source>
</evidence>
<name>G3IQI6_METTV</name>
<evidence type="ECO:0000313" key="3">
    <source>
        <dbReference type="Proteomes" id="UP000004664"/>
    </source>
</evidence>
<dbReference type="RefSeq" id="WP_006890047.1">
    <property type="nucleotide sequence ID" value="NZ_JH109152.1"/>
</dbReference>
<dbReference type="STRING" id="697282.Mettu_0870"/>
<dbReference type="OrthoDB" id="9981050at2"/>
<feature type="chain" id="PRO_5003445396" description="FG-GAP repeat protein" evidence="1">
    <location>
        <begin position="31"/>
        <end position="160"/>
    </location>
</feature>
<accession>G3IQI6</accession>
<evidence type="ECO:0000313" key="2">
    <source>
        <dbReference type="EMBL" id="EGW22072.1"/>
    </source>
</evidence>
<feature type="signal peptide" evidence="1">
    <location>
        <begin position="1"/>
        <end position="30"/>
    </location>
</feature>
<dbReference type="Proteomes" id="UP000004664">
    <property type="component" value="Unassembled WGS sequence"/>
</dbReference>